<dbReference type="InterPro" id="IPR004013">
    <property type="entry name" value="PHP_dom"/>
</dbReference>
<dbReference type="GO" id="GO:0008408">
    <property type="term" value="F:3'-5' exonuclease activity"/>
    <property type="evidence" value="ECO:0007669"/>
    <property type="project" value="InterPro"/>
</dbReference>
<dbReference type="SMART" id="SM00481">
    <property type="entry name" value="POLIIIAc"/>
    <property type="match status" value="1"/>
</dbReference>
<dbReference type="InterPro" id="IPR016195">
    <property type="entry name" value="Pol/histidinol_Pase-like"/>
</dbReference>
<dbReference type="InterPro" id="IPR003141">
    <property type="entry name" value="Pol/His_phosphatase_N"/>
</dbReference>
<evidence type="ECO:0000256" key="9">
    <source>
        <dbReference type="ARBA" id="ARBA00025611"/>
    </source>
</evidence>
<dbReference type="InterPro" id="IPR011708">
    <property type="entry name" value="DNA_pol3_alpha_NTPase_dom"/>
</dbReference>
<dbReference type="Pfam" id="PF02811">
    <property type="entry name" value="PHP"/>
    <property type="match status" value="1"/>
</dbReference>
<dbReference type="STRING" id="656914.SAMN00017405_0998"/>
<dbReference type="InterPro" id="IPR004805">
    <property type="entry name" value="DnaE2/DnaE/PolC"/>
</dbReference>
<dbReference type="GO" id="GO:0005737">
    <property type="term" value="C:cytoplasm"/>
    <property type="evidence" value="ECO:0007669"/>
    <property type="project" value="UniProtKB-SubCell"/>
</dbReference>
<evidence type="ECO:0000313" key="13">
    <source>
        <dbReference type="Proteomes" id="UP000192731"/>
    </source>
</evidence>
<dbReference type="NCBIfam" id="NF004226">
    <property type="entry name" value="PRK05673.1"/>
    <property type="match status" value="1"/>
</dbReference>
<evidence type="ECO:0000259" key="11">
    <source>
        <dbReference type="SMART" id="SM00481"/>
    </source>
</evidence>
<evidence type="ECO:0000256" key="4">
    <source>
        <dbReference type="ARBA" id="ARBA00019114"/>
    </source>
</evidence>
<keyword evidence="7" id="KW-0235">DNA replication</keyword>
<dbReference type="NCBIfam" id="TIGR00594">
    <property type="entry name" value="polc"/>
    <property type="match status" value="1"/>
</dbReference>
<dbReference type="EMBL" id="FWWT01000008">
    <property type="protein sequence ID" value="SMB83070.1"/>
    <property type="molecule type" value="Genomic_DNA"/>
</dbReference>
<dbReference type="Gene3D" id="1.10.10.1600">
    <property type="entry name" value="Bacterial DNA polymerase III alpha subunit, thumb domain"/>
    <property type="match status" value="1"/>
</dbReference>
<dbReference type="SUPFAM" id="SSF89550">
    <property type="entry name" value="PHP domain-like"/>
    <property type="match status" value="1"/>
</dbReference>
<evidence type="ECO:0000256" key="2">
    <source>
        <dbReference type="ARBA" id="ARBA00009496"/>
    </source>
</evidence>
<dbReference type="AlphaFoldDB" id="A0A1W1UPT4"/>
<dbReference type="Gene3D" id="1.10.150.870">
    <property type="match status" value="1"/>
</dbReference>
<dbReference type="GO" id="GO:0003676">
    <property type="term" value="F:nucleic acid binding"/>
    <property type="evidence" value="ECO:0007669"/>
    <property type="project" value="InterPro"/>
</dbReference>
<dbReference type="GO" id="GO:0003887">
    <property type="term" value="F:DNA-directed DNA polymerase activity"/>
    <property type="evidence" value="ECO:0007669"/>
    <property type="project" value="UniProtKB-KW"/>
</dbReference>
<evidence type="ECO:0000256" key="6">
    <source>
        <dbReference type="ARBA" id="ARBA00022695"/>
    </source>
</evidence>
<keyword evidence="6" id="KW-0548">Nucleotidyltransferase</keyword>
<dbReference type="Pfam" id="PF17657">
    <property type="entry name" value="DNA_pol3_finger"/>
    <property type="match status" value="1"/>
</dbReference>
<dbReference type="NCBIfam" id="NF005298">
    <property type="entry name" value="PRK06826.1"/>
    <property type="match status" value="1"/>
</dbReference>
<evidence type="ECO:0000256" key="3">
    <source>
        <dbReference type="ARBA" id="ARBA00012417"/>
    </source>
</evidence>
<dbReference type="InterPro" id="IPR040982">
    <property type="entry name" value="DNA_pol3_finger"/>
</dbReference>
<dbReference type="SUPFAM" id="SSF160975">
    <property type="entry name" value="AF1531-like"/>
    <property type="match status" value="1"/>
</dbReference>
<evidence type="ECO:0000256" key="8">
    <source>
        <dbReference type="ARBA" id="ARBA00022932"/>
    </source>
</evidence>
<dbReference type="InterPro" id="IPR041931">
    <property type="entry name" value="DNA_pol3_alpha_thumb_dom"/>
</dbReference>
<evidence type="ECO:0000256" key="5">
    <source>
        <dbReference type="ARBA" id="ARBA00022679"/>
    </source>
</evidence>
<reference evidence="12 13" key="1">
    <citation type="submission" date="2017-04" db="EMBL/GenBank/DDBJ databases">
        <authorList>
            <person name="Afonso C.L."/>
            <person name="Miller P.J."/>
            <person name="Scott M.A."/>
            <person name="Spackman E."/>
            <person name="Goraichik I."/>
            <person name="Dimitrov K.M."/>
            <person name="Suarez D.L."/>
            <person name="Swayne D.E."/>
        </authorList>
    </citation>
    <scope>NUCLEOTIDE SEQUENCE [LARGE SCALE GENOMIC DNA]</scope>
    <source>
        <strain evidence="12 13">DSM 11270</strain>
    </source>
</reference>
<evidence type="ECO:0000256" key="10">
    <source>
        <dbReference type="ARBA" id="ARBA00049244"/>
    </source>
</evidence>
<comment type="catalytic activity">
    <reaction evidence="10">
        <text>DNA(n) + a 2'-deoxyribonucleoside 5'-triphosphate = DNA(n+1) + diphosphate</text>
        <dbReference type="Rhea" id="RHEA:22508"/>
        <dbReference type="Rhea" id="RHEA-COMP:17339"/>
        <dbReference type="Rhea" id="RHEA-COMP:17340"/>
        <dbReference type="ChEBI" id="CHEBI:33019"/>
        <dbReference type="ChEBI" id="CHEBI:61560"/>
        <dbReference type="ChEBI" id="CHEBI:173112"/>
        <dbReference type="EC" id="2.7.7.7"/>
    </reaction>
</comment>
<comment type="similarity">
    <text evidence="2">Belongs to the DNA polymerase type-C family. DnaE subfamily.</text>
</comment>
<evidence type="ECO:0000256" key="7">
    <source>
        <dbReference type="ARBA" id="ARBA00022705"/>
    </source>
</evidence>
<name>A0A1W1UPT4_DESTI</name>
<keyword evidence="13" id="KW-1185">Reference proteome</keyword>
<evidence type="ECO:0000313" key="12">
    <source>
        <dbReference type="EMBL" id="SMB83070.1"/>
    </source>
</evidence>
<sequence length="1154" mass="131327">MRENKGCGYIMKSFVHLHVHTSYSLLDGACRIDKMVKRAKELNMPAIAITDHGVMYGVIDFYKACKKEGIKPIIGCEVYVAPNSRFDKRPNIDDRAHHLVLLAKNNIGYQNLIKLVSLAHTEGFYYKPRVDKDILAQYSEGLIVTSACLAGEINALLMGEKYEEAKEVALWYQETFGAENFYLELQNQGLSEQDNLNRLIANISKETNIPLVASNDVHYIEKEDSKLQDVLMCIQMGKTLGDDSRLRFDSEDFYLKSYDEMNLRLGEYQDALNNTVKIAEMCNVDFTFGQNHMPNFDIPEGYTLETYLEKLCVDGLKERYENIDETIKKRLEFELQTINKMGYPGYFLIVWDFINYAKKQGIYVGPGRGSAAGSIVSYTLGITDIDPIKYDLLFERFLNPERVSMPDIDIDFCYERRGEVIDYVVSKYGKERVSQIITFGTMAARAAIRDVGRVMNIPLGIVDKVAKLVPNEIGITLEKAINISPDLRQLIEENEQIKELFYTAKGLEGMPRHSGTHAAGLVISKEPLDTYLPLQRTSDEAVSTQFAKENVEEIGLLKMDMLGLRTLTVINKAVELIHKNKNILVDFKNTDFDDEKTYELLSAGNTIGVFQLESSGLRAILKDLKPAHFEDIIALVALYRPGPLGSGMVEDFIARKHGKKSTEYLHPLLEPILKATYGVILYQEQVMRIASDLAGFSLGEADLLRRAMGKKKPEIIADLKEQFIKGAEKNKIDKEIATKIFELIEYFAGYGFNKSHSAAYAYISFQTAFLKAHYPREFMAALLSSVMETADKVPFYIAECRNMGINVLPPDVNQSTESFIVDDENIRFGLAAVKNVGKGAIQDIIKAREEGGFKSLQDFCARVDLSHVNRRVIESLIRCGAFHSVPGNRVQLMQVLDDCYERGHLIQKDKNSKQVSLFDIGEEAGFTLEFDEVKLPNVDEFEMKDILEMEKETLGFYVSGHPLDEYIEVLKTKIKLRIDEIEEIHDGRKVVLGGILSFVKRSITKKGEMMVYSVLEDLTGSIDVLIFPRVLQKYSSLVQEDMLLAIKGRINLQEDNPKLFAEDLVPLNNLEHESDKQILQKLYLKIDTQQISPEQTQKIMDILMKYPGKMPVYLYYLPEKKLIQLKNNYWVTWQEELYTELLNILSKKEISLTT</sequence>
<proteinExistence type="inferred from homology"/>
<dbReference type="InterPro" id="IPR029460">
    <property type="entry name" value="DNAPol_HHH"/>
</dbReference>
<organism evidence="12 13">
    <name type="scientific">Desulfonispora thiosulfatigenes DSM 11270</name>
    <dbReference type="NCBI Taxonomy" id="656914"/>
    <lineage>
        <taxon>Bacteria</taxon>
        <taxon>Bacillati</taxon>
        <taxon>Bacillota</taxon>
        <taxon>Clostridia</taxon>
        <taxon>Eubacteriales</taxon>
        <taxon>Peptococcaceae</taxon>
        <taxon>Desulfonispora</taxon>
    </lineage>
</organism>
<dbReference type="EC" id="2.7.7.7" evidence="3"/>
<dbReference type="CDD" id="cd04485">
    <property type="entry name" value="DnaE_OBF"/>
    <property type="match status" value="1"/>
</dbReference>
<keyword evidence="5" id="KW-0808">Transferase</keyword>
<dbReference type="Proteomes" id="UP000192731">
    <property type="component" value="Unassembled WGS sequence"/>
</dbReference>
<dbReference type="Pfam" id="PF07733">
    <property type="entry name" value="DNA_pol3_alpha"/>
    <property type="match status" value="1"/>
</dbReference>
<dbReference type="GO" id="GO:0006260">
    <property type="term" value="P:DNA replication"/>
    <property type="evidence" value="ECO:0007669"/>
    <property type="project" value="UniProtKB-KW"/>
</dbReference>
<comment type="subcellular location">
    <subcellularLocation>
        <location evidence="1">Cytoplasm</location>
    </subcellularLocation>
</comment>
<dbReference type="Pfam" id="PF01336">
    <property type="entry name" value="tRNA_anti-codon"/>
    <property type="match status" value="1"/>
</dbReference>
<protein>
    <recommendedName>
        <fullName evidence="4">DNA polymerase III subunit alpha</fullName>
        <ecNumber evidence="3">2.7.7.7</ecNumber>
    </recommendedName>
</protein>
<comment type="function">
    <text evidence="9">DNA polymerase III is a complex, multichain enzyme responsible for most of the replicative synthesis in bacteria. This DNA polymerase also exhibits 3' to 5' exonuclease activity. The alpha chain is the DNA polymerase.</text>
</comment>
<dbReference type="CDD" id="cd12113">
    <property type="entry name" value="PHP_PolIIIA_DnaE3"/>
    <property type="match status" value="1"/>
</dbReference>
<accession>A0A1W1UPT4</accession>
<dbReference type="Pfam" id="PF14579">
    <property type="entry name" value="HHH_6"/>
    <property type="match status" value="1"/>
</dbReference>
<dbReference type="PANTHER" id="PTHR32294:SF0">
    <property type="entry name" value="DNA POLYMERASE III SUBUNIT ALPHA"/>
    <property type="match status" value="1"/>
</dbReference>
<gene>
    <name evidence="12" type="ORF">SAMN00017405_0998</name>
</gene>
<evidence type="ECO:0000256" key="1">
    <source>
        <dbReference type="ARBA" id="ARBA00004496"/>
    </source>
</evidence>
<dbReference type="InterPro" id="IPR004365">
    <property type="entry name" value="NA-bd_OB_tRNA"/>
</dbReference>
<dbReference type="PANTHER" id="PTHR32294">
    <property type="entry name" value="DNA POLYMERASE III SUBUNIT ALPHA"/>
    <property type="match status" value="1"/>
</dbReference>
<dbReference type="Gene3D" id="3.20.20.140">
    <property type="entry name" value="Metal-dependent hydrolases"/>
    <property type="match status" value="1"/>
</dbReference>
<keyword evidence="8" id="KW-0239">DNA-directed DNA polymerase</keyword>
<feature type="domain" description="Polymerase/histidinol phosphatase N-terminal" evidence="11">
    <location>
        <begin position="15"/>
        <end position="82"/>
    </location>
</feature>